<keyword evidence="6" id="KW-1185">Reference proteome</keyword>
<dbReference type="PANTHER" id="PTHR24124">
    <property type="entry name" value="ANKYRIN REPEAT FAMILY A"/>
    <property type="match status" value="1"/>
</dbReference>
<feature type="compositionally biased region" description="Basic and acidic residues" evidence="4">
    <location>
        <begin position="1"/>
        <end position="12"/>
    </location>
</feature>
<dbReference type="Ensembl" id="ENSNMLT00000034257.1">
    <property type="protein sequence ID" value="ENSNMLP00000030725.1"/>
    <property type="gene ID" value="ENSNMLG00000019363.1"/>
</dbReference>
<dbReference type="Proteomes" id="UP000694523">
    <property type="component" value="Unplaced"/>
</dbReference>
<name>A0A8C6U5A5_9GOBI</name>
<dbReference type="SMART" id="SM00248">
    <property type="entry name" value="ANK"/>
    <property type="match status" value="2"/>
</dbReference>
<keyword evidence="1" id="KW-0677">Repeat</keyword>
<evidence type="ECO:0000256" key="2">
    <source>
        <dbReference type="ARBA" id="ARBA00023043"/>
    </source>
</evidence>
<evidence type="ECO:0000313" key="5">
    <source>
        <dbReference type="Ensembl" id="ENSNMLP00000030725.1"/>
    </source>
</evidence>
<proteinExistence type="predicted"/>
<dbReference type="Pfam" id="PF12796">
    <property type="entry name" value="Ank_2"/>
    <property type="match status" value="1"/>
</dbReference>
<dbReference type="PROSITE" id="PS50088">
    <property type="entry name" value="ANK_REPEAT"/>
    <property type="match status" value="1"/>
</dbReference>
<feature type="compositionally biased region" description="Low complexity" evidence="4">
    <location>
        <begin position="108"/>
        <end position="117"/>
    </location>
</feature>
<dbReference type="Gene3D" id="1.25.40.20">
    <property type="entry name" value="Ankyrin repeat-containing domain"/>
    <property type="match status" value="2"/>
</dbReference>
<evidence type="ECO:0000256" key="3">
    <source>
        <dbReference type="PROSITE-ProRule" id="PRU00023"/>
    </source>
</evidence>
<dbReference type="AlphaFoldDB" id="A0A8C6U5A5"/>
<sequence>MERRTTVKDLLKMKRQQQDPTGPGVSWSEAHSGQTPVNTASIHKYGHFCLWYEPEDPSQSPRPHHSPEHLNSVSPAHPCIAPGTPIPAREDLSPIHALTNPPTPYPNLPGHLHLNPPSIAPSPPAPNSSLPGHLYSAPPVPQQQTAGPAITTLFQWQVQQQLRRMNGVSPEMINMQDSDGDTPLHIAVAQGKRALAYVLAANMALSGTLNLPEHNGQTALHIAAATDQPLMVCDLLENGAHVHWRDAWGALLCTCVWRRATSAACRACSGRSRPRGQTSTWTWSTMTV</sequence>
<protein>
    <submittedName>
        <fullName evidence="5">Uncharacterized protein</fullName>
    </submittedName>
</protein>
<organism evidence="5 6">
    <name type="scientific">Neogobius melanostomus</name>
    <name type="common">round goby</name>
    <dbReference type="NCBI Taxonomy" id="47308"/>
    <lineage>
        <taxon>Eukaryota</taxon>
        <taxon>Metazoa</taxon>
        <taxon>Chordata</taxon>
        <taxon>Craniata</taxon>
        <taxon>Vertebrata</taxon>
        <taxon>Euteleostomi</taxon>
        <taxon>Actinopterygii</taxon>
        <taxon>Neopterygii</taxon>
        <taxon>Teleostei</taxon>
        <taxon>Neoteleostei</taxon>
        <taxon>Acanthomorphata</taxon>
        <taxon>Gobiaria</taxon>
        <taxon>Gobiiformes</taxon>
        <taxon>Gobioidei</taxon>
        <taxon>Gobiidae</taxon>
        <taxon>Benthophilinae</taxon>
        <taxon>Neogobiini</taxon>
        <taxon>Neogobius</taxon>
    </lineage>
</organism>
<keyword evidence="2 3" id="KW-0040">ANK repeat</keyword>
<accession>A0A8C6U5A5</accession>
<dbReference type="PROSITE" id="PS50297">
    <property type="entry name" value="ANK_REP_REGION"/>
    <property type="match status" value="1"/>
</dbReference>
<feature type="repeat" description="ANK" evidence="3">
    <location>
        <begin position="215"/>
        <end position="247"/>
    </location>
</feature>
<evidence type="ECO:0000256" key="4">
    <source>
        <dbReference type="SAM" id="MobiDB-lite"/>
    </source>
</evidence>
<dbReference type="SUPFAM" id="SSF48403">
    <property type="entry name" value="Ankyrin repeat"/>
    <property type="match status" value="1"/>
</dbReference>
<dbReference type="PANTHER" id="PTHR24124:SF5">
    <property type="entry name" value="NF-KAPPA-B INHIBITOR ZETA"/>
    <property type="match status" value="1"/>
</dbReference>
<reference evidence="5" key="1">
    <citation type="submission" date="2025-08" db="UniProtKB">
        <authorList>
            <consortium name="Ensembl"/>
        </authorList>
    </citation>
    <scope>IDENTIFICATION</scope>
</reference>
<reference evidence="5" key="2">
    <citation type="submission" date="2025-09" db="UniProtKB">
        <authorList>
            <consortium name="Ensembl"/>
        </authorList>
    </citation>
    <scope>IDENTIFICATION</scope>
</reference>
<feature type="region of interest" description="Disordered" evidence="4">
    <location>
        <begin position="1"/>
        <end position="35"/>
    </location>
</feature>
<feature type="region of interest" description="Disordered" evidence="4">
    <location>
        <begin position="56"/>
        <end position="131"/>
    </location>
</feature>
<evidence type="ECO:0000256" key="1">
    <source>
        <dbReference type="ARBA" id="ARBA00022737"/>
    </source>
</evidence>
<evidence type="ECO:0000313" key="6">
    <source>
        <dbReference type="Proteomes" id="UP000694523"/>
    </source>
</evidence>
<dbReference type="GO" id="GO:0005634">
    <property type="term" value="C:nucleus"/>
    <property type="evidence" value="ECO:0007669"/>
    <property type="project" value="TreeGrafter"/>
</dbReference>
<dbReference type="GO" id="GO:0010468">
    <property type="term" value="P:regulation of gene expression"/>
    <property type="evidence" value="ECO:0007669"/>
    <property type="project" value="TreeGrafter"/>
</dbReference>
<dbReference type="InterPro" id="IPR002110">
    <property type="entry name" value="Ankyrin_rpt"/>
</dbReference>
<dbReference type="InterPro" id="IPR036770">
    <property type="entry name" value="Ankyrin_rpt-contain_sf"/>
</dbReference>